<dbReference type="AlphaFoldDB" id="A0A9P7K203"/>
<dbReference type="EMBL" id="JABCKI010007364">
    <property type="protein sequence ID" value="KAG5633629.1"/>
    <property type="molecule type" value="Genomic_DNA"/>
</dbReference>
<organism evidence="1 2">
    <name type="scientific">Sphagnurus paluster</name>
    <dbReference type="NCBI Taxonomy" id="117069"/>
    <lineage>
        <taxon>Eukaryota</taxon>
        <taxon>Fungi</taxon>
        <taxon>Dikarya</taxon>
        <taxon>Basidiomycota</taxon>
        <taxon>Agaricomycotina</taxon>
        <taxon>Agaricomycetes</taxon>
        <taxon>Agaricomycetidae</taxon>
        <taxon>Agaricales</taxon>
        <taxon>Tricholomatineae</taxon>
        <taxon>Lyophyllaceae</taxon>
        <taxon>Sphagnurus</taxon>
    </lineage>
</organism>
<name>A0A9P7K203_9AGAR</name>
<keyword evidence="2" id="KW-1185">Reference proteome</keyword>
<dbReference type="Proteomes" id="UP000717328">
    <property type="component" value="Unassembled WGS sequence"/>
</dbReference>
<reference evidence="1" key="1">
    <citation type="submission" date="2021-02" db="EMBL/GenBank/DDBJ databases">
        <authorList>
            <person name="Nieuwenhuis M."/>
            <person name="Van De Peppel L.J.J."/>
        </authorList>
    </citation>
    <scope>NUCLEOTIDE SEQUENCE</scope>
    <source>
        <strain evidence="1">D49</strain>
    </source>
</reference>
<evidence type="ECO:0000313" key="1">
    <source>
        <dbReference type="EMBL" id="KAG5633629.1"/>
    </source>
</evidence>
<evidence type="ECO:0000313" key="2">
    <source>
        <dbReference type="Proteomes" id="UP000717328"/>
    </source>
</evidence>
<sequence length="81" mass="9444">MSTLLTYRSRDLDQIYGTPPTDIDMIFESLPSLSEYDYVQKLIQIVQRFMDWMNYSKEADVAKGYCGYLTIGSEEMLFLGH</sequence>
<comment type="caution">
    <text evidence="1">The sequence shown here is derived from an EMBL/GenBank/DDBJ whole genome shotgun (WGS) entry which is preliminary data.</text>
</comment>
<proteinExistence type="predicted"/>
<reference evidence="1" key="2">
    <citation type="submission" date="2021-10" db="EMBL/GenBank/DDBJ databases">
        <title>Phylogenomics reveals ancestral predisposition of the termite-cultivated fungus Termitomyces towards a domesticated lifestyle.</title>
        <authorList>
            <person name="Auxier B."/>
            <person name="Grum-Grzhimaylo A."/>
            <person name="Cardenas M.E."/>
            <person name="Lodge J.D."/>
            <person name="Laessoe T."/>
            <person name="Pedersen O."/>
            <person name="Smith M.E."/>
            <person name="Kuyper T.W."/>
            <person name="Franco-Molano E.A."/>
            <person name="Baroni T.J."/>
            <person name="Aanen D.K."/>
        </authorList>
    </citation>
    <scope>NUCLEOTIDE SEQUENCE</scope>
    <source>
        <strain evidence="1">D49</strain>
    </source>
</reference>
<feature type="non-terminal residue" evidence="1">
    <location>
        <position position="81"/>
    </location>
</feature>
<gene>
    <name evidence="1" type="ORF">H0H81_006432</name>
</gene>
<accession>A0A9P7K203</accession>
<protein>
    <submittedName>
        <fullName evidence="1">Uncharacterized protein</fullName>
    </submittedName>
</protein>